<organism evidence="2 3">
    <name type="scientific">Rhizobium grahamii</name>
    <dbReference type="NCBI Taxonomy" id="1120045"/>
    <lineage>
        <taxon>Bacteria</taxon>
        <taxon>Pseudomonadati</taxon>
        <taxon>Pseudomonadota</taxon>
        <taxon>Alphaproteobacteria</taxon>
        <taxon>Hyphomicrobiales</taxon>
        <taxon>Rhizobiaceae</taxon>
        <taxon>Rhizobium/Agrobacterium group</taxon>
        <taxon>Rhizobium</taxon>
    </lineage>
</organism>
<accession>A0A370KIV5</accession>
<dbReference type="Proteomes" id="UP000254939">
    <property type="component" value="Unassembled WGS sequence"/>
</dbReference>
<protein>
    <submittedName>
        <fullName evidence="2">Uncharacterized protein</fullName>
    </submittedName>
</protein>
<name>A0A370KIV5_9HYPH</name>
<sequence length="261" mass="28651">MIKKSVFLVAIFSLVLSVGAAREKCRSGVYLSDGRCVGTVQKERTLRRDGKGSALPASPSISLLPVRAYIRTTDIPPPGFGAYGVVTFQSTATDANAAKLKMVCRAFVATFPKNHQIPDSVRLEDRMITLWPIFHVADPAVAADDCDFVTSDYDLGAAALAMRDARLQGAEFEGEGPYLVGWSPSDSRGRKDKLVLVVDMSAANDQIAIDRLFLFWKQKIIDDPDAWRGGFSLERLRVSIKDFADKYGQDMLDAIKLVSVK</sequence>
<feature type="signal peptide" evidence="1">
    <location>
        <begin position="1"/>
        <end position="20"/>
    </location>
</feature>
<dbReference type="OrthoDB" id="7867308at2"/>
<dbReference type="EMBL" id="NAAC01000031">
    <property type="protein sequence ID" value="RDJ05819.1"/>
    <property type="molecule type" value="Genomic_DNA"/>
</dbReference>
<keyword evidence="1" id="KW-0732">Signal</keyword>
<proteinExistence type="predicted"/>
<evidence type="ECO:0000313" key="2">
    <source>
        <dbReference type="EMBL" id="RDJ05819.1"/>
    </source>
</evidence>
<dbReference type="RefSeq" id="WP_114715002.1">
    <property type="nucleotide sequence ID" value="NZ_KZ857266.1"/>
</dbReference>
<evidence type="ECO:0000313" key="3">
    <source>
        <dbReference type="Proteomes" id="UP000254939"/>
    </source>
</evidence>
<dbReference type="AlphaFoldDB" id="A0A370KIV5"/>
<reference evidence="2 3" key="1">
    <citation type="submission" date="2017-03" db="EMBL/GenBank/DDBJ databases">
        <title>Genome analysis of Rhizobial strains effectives or ineffectives for nitrogen fixation isolated from bean seeds.</title>
        <authorList>
            <person name="Peralta H."/>
            <person name="Aguilar-Vera A."/>
            <person name="Mora Y."/>
            <person name="Vargas-Lagunas C."/>
            <person name="Girard L."/>
            <person name="Mora J."/>
        </authorList>
    </citation>
    <scope>NUCLEOTIDE SEQUENCE [LARGE SCALE GENOMIC DNA]</scope>
    <source>
        <strain evidence="2 3">CCGM3</strain>
    </source>
</reference>
<feature type="chain" id="PRO_5016935151" evidence="1">
    <location>
        <begin position="21"/>
        <end position="261"/>
    </location>
</feature>
<evidence type="ECO:0000256" key="1">
    <source>
        <dbReference type="SAM" id="SignalP"/>
    </source>
</evidence>
<comment type="caution">
    <text evidence="2">The sequence shown here is derived from an EMBL/GenBank/DDBJ whole genome shotgun (WGS) entry which is preliminary data.</text>
</comment>
<gene>
    <name evidence="2" type="ORF">B5K06_25700</name>
</gene>